<dbReference type="InterPro" id="IPR014018">
    <property type="entry name" value="SecA_motor_DEAD"/>
</dbReference>
<dbReference type="EMBL" id="MGJP01000006">
    <property type="protein sequence ID" value="OGN10467.1"/>
    <property type="molecule type" value="Genomic_DNA"/>
</dbReference>
<dbReference type="FunFam" id="3.40.50.300:FF:000113">
    <property type="entry name" value="Preprotein translocase subunit SecA"/>
    <property type="match status" value="1"/>
</dbReference>
<dbReference type="GO" id="GO:0005886">
    <property type="term" value="C:plasma membrane"/>
    <property type="evidence" value="ECO:0007669"/>
    <property type="project" value="UniProtKB-SubCell"/>
</dbReference>
<evidence type="ECO:0000256" key="13">
    <source>
        <dbReference type="RuleBase" id="RU003874"/>
    </source>
</evidence>
<dbReference type="PRINTS" id="PR00906">
    <property type="entry name" value="SECA"/>
</dbReference>
<accession>A0A1F8FBF7</accession>
<dbReference type="InterPro" id="IPR011115">
    <property type="entry name" value="SecA_DEAD"/>
</dbReference>
<dbReference type="SMART" id="SM00958">
    <property type="entry name" value="SecA_PP_bind"/>
    <property type="match status" value="1"/>
</dbReference>
<keyword evidence="5 12" id="KW-0963">Cytoplasm</keyword>
<name>A0A1F8FBF7_9BACT</name>
<evidence type="ECO:0000256" key="8">
    <source>
        <dbReference type="ARBA" id="ARBA00022927"/>
    </source>
</evidence>
<comment type="similarity">
    <text evidence="2 12 13">Belongs to the SecA family.</text>
</comment>
<evidence type="ECO:0000256" key="11">
    <source>
        <dbReference type="ARBA" id="ARBA00023136"/>
    </source>
</evidence>
<dbReference type="InterPro" id="IPR027417">
    <property type="entry name" value="P-loop_NTPase"/>
</dbReference>
<dbReference type="InterPro" id="IPR000185">
    <property type="entry name" value="SecA"/>
</dbReference>
<dbReference type="GO" id="GO:0006605">
    <property type="term" value="P:protein targeting"/>
    <property type="evidence" value="ECO:0007669"/>
    <property type="project" value="UniProtKB-UniRule"/>
</dbReference>
<dbReference type="InterPro" id="IPR036670">
    <property type="entry name" value="SecA_X-link_sf"/>
</dbReference>
<dbReference type="InterPro" id="IPR001650">
    <property type="entry name" value="Helicase_C-like"/>
</dbReference>
<evidence type="ECO:0000256" key="2">
    <source>
        <dbReference type="ARBA" id="ARBA00007650"/>
    </source>
</evidence>
<dbReference type="Pfam" id="PF07517">
    <property type="entry name" value="SecA_DEAD"/>
    <property type="match status" value="1"/>
</dbReference>
<evidence type="ECO:0000256" key="10">
    <source>
        <dbReference type="ARBA" id="ARBA00023010"/>
    </source>
</evidence>
<dbReference type="InterPro" id="IPR011116">
    <property type="entry name" value="SecA_Wing/Scaffold"/>
</dbReference>
<dbReference type="SUPFAM" id="SSF81767">
    <property type="entry name" value="Pre-protein crosslinking domain of SecA"/>
    <property type="match status" value="1"/>
</dbReference>
<dbReference type="InterPro" id="IPR044722">
    <property type="entry name" value="SecA_SF2_C"/>
</dbReference>
<dbReference type="PROSITE" id="PS51194">
    <property type="entry name" value="HELICASE_CTER"/>
    <property type="match status" value="1"/>
</dbReference>
<dbReference type="GO" id="GO:0005524">
    <property type="term" value="F:ATP binding"/>
    <property type="evidence" value="ECO:0007669"/>
    <property type="project" value="UniProtKB-UniRule"/>
</dbReference>
<reference evidence="18 19" key="1">
    <citation type="journal article" date="2016" name="Nat. Commun.">
        <title>Thousands of microbial genomes shed light on interconnected biogeochemical processes in an aquifer system.</title>
        <authorList>
            <person name="Anantharaman K."/>
            <person name="Brown C.T."/>
            <person name="Hug L.A."/>
            <person name="Sharon I."/>
            <person name="Castelle C.J."/>
            <person name="Probst A.J."/>
            <person name="Thomas B.C."/>
            <person name="Singh A."/>
            <person name="Wilkins M.J."/>
            <person name="Karaoz U."/>
            <person name="Brodie E.L."/>
            <person name="Williams K.H."/>
            <person name="Hubbard S.S."/>
            <person name="Banfield J.F."/>
        </authorList>
    </citation>
    <scope>NUCLEOTIDE SEQUENCE [LARGE SCALE GENOMIC DNA]</scope>
</reference>
<comment type="caution">
    <text evidence="18">The sequence shown here is derived from an EMBL/GenBank/DDBJ whole genome shotgun (WGS) entry which is preliminary data.</text>
</comment>
<evidence type="ECO:0000256" key="4">
    <source>
        <dbReference type="ARBA" id="ARBA00022475"/>
    </source>
</evidence>
<feature type="compositionally biased region" description="Basic and acidic residues" evidence="14">
    <location>
        <begin position="821"/>
        <end position="830"/>
    </location>
</feature>
<protein>
    <recommendedName>
        <fullName evidence="12 13">Protein translocase subunit SecA</fullName>
        <ecNumber evidence="12">7.4.2.8</ecNumber>
    </recommendedName>
</protein>
<dbReference type="PANTHER" id="PTHR30612">
    <property type="entry name" value="SECA INNER MEMBRANE COMPONENT OF SEC PROTEIN SECRETION SYSTEM"/>
    <property type="match status" value="1"/>
</dbReference>
<feature type="region of interest" description="Disordered" evidence="14">
    <location>
        <begin position="819"/>
        <end position="854"/>
    </location>
</feature>
<dbReference type="PROSITE" id="PS01312">
    <property type="entry name" value="SECA"/>
    <property type="match status" value="1"/>
</dbReference>
<dbReference type="SUPFAM" id="SSF81886">
    <property type="entry name" value="Helical scaffold and wing domains of SecA"/>
    <property type="match status" value="1"/>
</dbReference>
<evidence type="ECO:0000313" key="19">
    <source>
        <dbReference type="Proteomes" id="UP000177167"/>
    </source>
</evidence>
<keyword evidence="4 12" id="KW-1003">Cell membrane</keyword>
<dbReference type="InterPro" id="IPR011130">
    <property type="entry name" value="SecA_preprotein_X-link_dom"/>
</dbReference>
<dbReference type="HAMAP" id="MF_01382">
    <property type="entry name" value="SecA"/>
    <property type="match status" value="1"/>
</dbReference>
<feature type="binding site" evidence="12">
    <location>
        <begin position="103"/>
        <end position="107"/>
    </location>
    <ligand>
        <name>ATP</name>
        <dbReference type="ChEBI" id="CHEBI:30616"/>
    </ligand>
</feature>
<comment type="function">
    <text evidence="12">Part of the Sec protein translocase complex. Interacts with the SecYEG preprotein conducting channel. Has a central role in coupling the hydrolysis of ATP to the transfer of proteins into and across the cell membrane, serving as an ATP-driven molecular motor driving the stepwise translocation of polypeptide chains across the membrane.</text>
</comment>
<evidence type="ECO:0000256" key="7">
    <source>
        <dbReference type="ARBA" id="ARBA00022840"/>
    </source>
</evidence>
<dbReference type="InterPro" id="IPR020937">
    <property type="entry name" value="SecA_CS"/>
</dbReference>
<keyword evidence="3 12" id="KW-0813">Transport</keyword>
<dbReference type="CDD" id="cd18803">
    <property type="entry name" value="SF2_C_secA"/>
    <property type="match status" value="1"/>
</dbReference>
<evidence type="ECO:0000256" key="14">
    <source>
        <dbReference type="SAM" id="MobiDB-lite"/>
    </source>
</evidence>
<dbReference type="PROSITE" id="PS51192">
    <property type="entry name" value="HELICASE_ATP_BIND_1"/>
    <property type="match status" value="1"/>
</dbReference>
<feature type="binding site" evidence="12">
    <location>
        <position position="523"/>
    </location>
    <ligand>
        <name>ATP</name>
        <dbReference type="ChEBI" id="CHEBI:30616"/>
    </ligand>
</feature>
<keyword evidence="9 12" id="KW-1278">Translocase</keyword>
<comment type="subcellular location">
    <subcellularLocation>
        <location evidence="12">Cell membrane</location>
        <topology evidence="12">Peripheral membrane protein</topology>
        <orientation evidence="12">Cytoplasmic side</orientation>
    </subcellularLocation>
    <subcellularLocation>
        <location evidence="12">Cytoplasm</location>
    </subcellularLocation>
    <subcellularLocation>
        <location evidence="1">Membrane</location>
        <topology evidence="1">Peripheral membrane protein</topology>
    </subcellularLocation>
    <text evidence="12">Distribution is 50-50.</text>
</comment>
<evidence type="ECO:0000259" key="15">
    <source>
        <dbReference type="PROSITE" id="PS51192"/>
    </source>
</evidence>
<evidence type="ECO:0000256" key="5">
    <source>
        <dbReference type="ARBA" id="ARBA00022490"/>
    </source>
</evidence>
<dbReference type="GO" id="GO:0065002">
    <property type="term" value="P:intracellular protein transmembrane transport"/>
    <property type="evidence" value="ECO:0007669"/>
    <property type="project" value="UniProtKB-UniRule"/>
</dbReference>
<dbReference type="NCBIfam" id="TIGR00963">
    <property type="entry name" value="secA"/>
    <property type="match status" value="1"/>
</dbReference>
<feature type="domain" description="Helicase ATP-binding" evidence="15">
    <location>
        <begin position="87"/>
        <end position="276"/>
    </location>
</feature>
<comment type="catalytic activity">
    <reaction evidence="12">
        <text>ATP + H2O + cellular proteinSide 1 = ADP + phosphate + cellular proteinSide 2.</text>
        <dbReference type="EC" id="7.4.2.8"/>
    </reaction>
</comment>
<dbReference type="InterPro" id="IPR036266">
    <property type="entry name" value="SecA_Wing/Scaffold_sf"/>
</dbReference>
<evidence type="ECO:0000256" key="3">
    <source>
        <dbReference type="ARBA" id="ARBA00022448"/>
    </source>
</evidence>
<dbReference type="SUPFAM" id="SSF52540">
    <property type="entry name" value="P-loop containing nucleoside triphosphate hydrolases"/>
    <property type="match status" value="2"/>
</dbReference>
<evidence type="ECO:0000259" key="16">
    <source>
        <dbReference type="PROSITE" id="PS51194"/>
    </source>
</evidence>
<evidence type="ECO:0000256" key="6">
    <source>
        <dbReference type="ARBA" id="ARBA00022741"/>
    </source>
</evidence>
<proteinExistence type="inferred from homology"/>
<dbReference type="PANTHER" id="PTHR30612:SF0">
    <property type="entry name" value="CHLOROPLAST PROTEIN-TRANSPORTING ATPASE"/>
    <property type="match status" value="1"/>
</dbReference>
<organism evidence="18 19">
    <name type="scientific">Candidatus Yanofskybacteria bacterium RIFCSPHIGHO2_02_FULL_41_11</name>
    <dbReference type="NCBI Taxonomy" id="1802675"/>
    <lineage>
        <taxon>Bacteria</taxon>
        <taxon>Candidatus Yanofskyibacteriota</taxon>
    </lineage>
</organism>
<dbReference type="SMART" id="SM00957">
    <property type="entry name" value="SecA_DEAD"/>
    <property type="match status" value="1"/>
</dbReference>
<dbReference type="AlphaFoldDB" id="A0A1F8FBF7"/>
<dbReference type="FunFam" id="3.90.1440.10:FF:000002">
    <property type="entry name" value="Protein translocase subunit SecA"/>
    <property type="match status" value="1"/>
</dbReference>
<feature type="binding site" evidence="12">
    <location>
        <position position="85"/>
    </location>
    <ligand>
        <name>ATP</name>
        <dbReference type="ChEBI" id="CHEBI:30616"/>
    </ligand>
</feature>
<dbReference type="EC" id="7.4.2.8" evidence="12"/>
<dbReference type="GO" id="GO:0008564">
    <property type="term" value="F:protein-exporting ATPase activity"/>
    <property type="evidence" value="ECO:0007669"/>
    <property type="project" value="UniProtKB-EC"/>
</dbReference>
<feature type="domain" description="Helicase C-terminal" evidence="16">
    <location>
        <begin position="445"/>
        <end position="636"/>
    </location>
</feature>
<gene>
    <name evidence="12" type="primary">secA</name>
    <name evidence="18" type="ORF">A3J46_06370</name>
</gene>
<dbReference type="Pfam" id="PF21090">
    <property type="entry name" value="P-loop_SecA"/>
    <property type="match status" value="2"/>
</dbReference>
<evidence type="ECO:0000259" key="17">
    <source>
        <dbReference type="PROSITE" id="PS51196"/>
    </source>
</evidence>
<keyword evidence="8 12" id="KW-0653">Protein transport</keyword>
<dbReference type="GO" id="GO:0017038">
    <property type="term" value="P:protein import"/>
    <property type="evidence" value="ECO:0007669"/>
    <property type="project" value="InterPro"/>
</dbReference>
<dbReference type="Gene3D" id="3.90.1440.10">
    <property type="entry name" value="SecA, preprotein cross-linking domain"/>
    <property type="match status" value="1"/>
</dbReference>
<dbReference type="Proteomes" id="UP000177167">
    <property type="component" value="Unassembled WGS sequence"/>
</dbReference>
<dbReference type="GO" id="GO:0031522">
    <property type="term" value="C:cell envelope Sec protein transport complex"/>
    <property type="evidence" value="ECO:0007669"/>
    <property type="project" value="TreeGrafter"/>
</dbReference>
<dbReference type="Pfam" id="PF07516">
    <property type="entry name" value="SecA_SW"/>
    <property type="match status" value="1"/>
</dbReference>
<feature type="domain" description="SecA family profile" evidence="17">
    <location>
        <begin position="1"/>
        <end position="610"/>
    </location>
</feature>
<sequence>MPFLAKLFGDANQRYIKSLQPVVDKINALEKDFEKLTDEDLKKKTHDFRNRLQVGETLNDLLPEAFAAVREAFKRTMRVRLFDVQLMGGIVLHQGKIAEMRTGEGKTFVATLPAYLNSLEGKGVHVVTVNDYLSRRDTAWVGQVYNALGVSVGCINHDGSYVYDPSHTTKAEDTERDIEGGFKVVHEFLRPVSKKEAYAANITYGTNNEYGFDYLRDNMAYDVSAMSQRIEHSFAIVDEVDSILIDEARTPLIISAPDEDSGKLYETFAGVVPRLNENEDYNVDEKRKTVSITENGIEKVEKVLGIENIYEAGGVRHVHHLEQALKAHVLFKKDRDYVVKDGEIIIVDEFTGRLMPGRRWSEGLHQAVEAKEGVSVQKESRTLATITFQNYFRLYKKLSGMTGTAQTSAEEFHKVYNLDAVVVPTNKTAIRQDLPDRIYKTEDGKFKAVVREIKERHQSGQPVLVGTVSIEKNELLSMMLEREGIPHNVLNAKNHEKEAELHAQAGRRGAVTVATNMAGRGVDIILGGNPPDTDEANKVRELGGLHVIGTERHEARRIDNQLRGRAGRQGDPGSSQFFVSLSDDVIRIFGGERIKGLMDRFGFAEDEAIENRMVSGVIEQAQAKIEGHNFDTRKYVLEYDDVMNKHREATYRLRKDVLLSKDNKPLVMEFFEEFIGKLVDFHYSKETEPNIKEITETIKALTSQELQVPDESFKDPQILKDKIFEFVEKVYEIKEKEVGEDMRKLEKAVLLRTIDELWMDHIEAMDYLKQSVQLRGYGQRDPLIEYKTEGYQMFQKLQESIQIQVVNLIFKVSFTNQPKPTKMEENKSDSNKVPTQRGEKEIGRNDPCPCGAINPETGKPYKWKKCGMVNASYHKSE</sequence>
<dbReference type="Pfam" id="PF01043">
    <property type="entry name" value="SecA_PP_bind"/>
    <property type="match status" value="1"/>
</dbReference>
<dbReference type="NCBIfam" id="NF006630">
    <property type="entry name" value="PRK09200.1"/>
    <property type="match status" value="1"/>
</dbReference>
<keyword evidence="10 12" id="KW-0811">Translocation</keyword>
<evidence type="ECO:0000313" key="18">
    <source>
        <dbReference type="EMBL" id="OGN10467.1"/>
    </source>
</evidence>
<dbReference type="PROSITE" id="PS51196">
    <property type="entry name" value="SECA_MOTOR_DEAD"/>
    <property type="match status" value="1"/>
</dbReference>
<dbReference type="Gene3D" id="3.40.50.300">
    <property type="entry name" value="P-loop containing nucleotide triphosphate hydrolases"/>
    <property type="match status" value="3"/>
</dbReference>
<dbReference type="NCBIfam" id="NF009538">
    <property type="entry name" value="PRK12904.1"/>
    <property type="match status" value="1"/>
</dbReference>
<evidence type="ECO:0000256" key="12">
    <source>
        <dbReference type="HAMAP-Rule" id="MF_01382"/>
    </source>
</evidence>
<evidence type="ECO:0000256" key="9">
    <source>
        <dbReference type="ARBA" id="ARBA00022967"/>
    </source>
</evidence>
<keyword evidence="11 12" id="KW-0472">Membrane</keyword>
<dbReference type="GO" id="GO:0043952">
    <property type="term" value="P:protein transport by the Sec complex"/>
    <property type="evidence" value="ECO:0007669"/>
    <property type="project" value="UniProtKB-ARBA"/>
</dbReference>
<dbReference type="GO" id="GO:0005829">
    <property type="term" value="C:cytosol"/>
    <property type="evidence" value="ECO:0007669"/>
    <property type="project" value="TreeGrafter"/>
</dbReference>
<keyword evidence="6 12" id="KW-0547">Nucleotide-binding</keyword>
<dbReference type="InterPro" id="IPR014001">
    <property type="entry name" value="Helicase_ATP-bd"/>
</dbReference>
<dbReference type="CDD" id="cd17928">
    <property type="entry name" value="DEXDc_SecA"/>
    <property type="match status" value="1"/>
</dbReference>
<evidence type="ECO:0000256" key="1">
    <source>
        <dbReference type="ARBA" id="ARBA00004170"/>
    </source>
</evidence>
<comment type="subunit">
    <text evidence="12">Monomer and homodimer. Part of the essential Sec protein translocation apparatus which comprises SecA, SecYEG and auxiliary proteins SecDF. Other proteins may also be involved.</text>
</comment>
<keyword evidence="7 12" id="KW-0067">ATP-binding</keyword>
<dbReference type="Gene3D" id="1.10.3060.10">
    <property type="entry name" value="Helical scaffold and wing domains of SecA"/>
    <property type="match status" value="1"/>
</dbReference>